<proteinExistence type="predicted"/>
<keyword evidence="1" id="KW-0687">Ribonucleoprotein</keyword>
<dbReference type="Gene3D" id="3.90.930.12">
    <property type="entry name" value="Ribosomal protein L6, alpha-beta domain"/>
    <property type="match status" value="1"/>
</dbReference>
<dbReference type="Proteomes" id="UP000011518">
    <property type="component" value="Unassembled WGS sequence"/>
</dbReference>
<dbReference type="GO" id="GO:0006412">
    <property type="term" value="P:translation"/>
    <property type="evidence" value="ECO:0007669"/>
    <property type="project" value="InterPro"/>
</dbReference>
<dbReference type="AlphaFoldDB" id="L9JES8"/>
<dbReference type="GO" id="GO:0003735">
    <property type="term" value="F:structural constituent of ribosome"/>
    <property type="evidence" value="ECO:0007669"/>
    <property type="project" value="InterPro"/>
</dbReference>
<gene>
    <name evidence="1" type="ORF">TREES_T100010958</name>
</gene>
<reference evidence="2" key="1">
    <citation type="submission" date="2012-07" db="EMBL/GenBank/DDBJ databases">
        <title>Genome of the Chinese tree shrew, a rising model animal genetically related to primates.</title>
        <authorList>
            <person name="Zhang G."/>
            <person name="Fan Y."/>
            <person name="Yao Y."/>
            <person name="Huang Z."/>
        </authorList>
    </citation>
    <scope>NUCLEOTIDE SEQUENCE [LARGE SCALE GENOMIC DNA]</scope>
</reference>
<reference evidence="2" key="2">
    <citation type="journal article" date="2013" name="Nat. Commun.">
        <title>Genome of the Chinese tree shrew.</title>
        <authorList>
            <person name="Fan Y."/>
            <person name="Huang Z.Y."/>
            <person name="Cao C.C."/>
            <person name="Chen C.S."/>
            <person name="Chen Y.X."/>
            <person name="Fan D.D."/>
            <person name="He J."/>
            <person name="Hou H.L."/>
            <person name="Hu L."/>
            <person name="Hu X.T."/>
            <person name="Jiang X.T."/>
            <person name="Lai R."/>
            <person name="Lang Y.S."/>
            <person name="Liang B."/>
            <person name="Liao S.G."/>
            <person name="Mu D."/>
            <person name="Ma Y.Y."/>
            <person name="Niu Y.Y."/>
            <person name="Sun X.Q."/>
            <person name="Xia J.Q."/>
            <person name="Xiao J."/>
            <person name="Xiong Z.Q."/>
            <person name="Xu L."/>
            <person name="Yang L."/>
            <person name="Zhang Y."/>
            <person name="Zhao W."/>
            <person name="Zhao X.D."/>
            <person name="Zheng Y.T."/>
            <person name="Zhou J.M."/>
            <person name="Zhu Y.B."/>
            <person name="Zhang G.J."/>
            <person name="Wang J."/>
            <person name="Yao Y.G."/>
        </authorList>
    </citation>
    <scope>NUCLEOTIDE SEQUENCE [LARGE SCALE GENOMIC DNA]</scope>
</reference>
<evidence type="ECO:0000313" key="2">
    <source>
        <dbReference type="Proteomes" id="UP000011518"/>
    </source>
</evidence>
<dbReference type="SUPFAM" id="SSF56053">
    <property type="entry name" value="Ribosomal protein L6"/>
    <property type="match status" value="1"/>
</dbReference>
<keyword evidence="2" id="KW-1185">Reference proteome</keyword>
<organism evidence="1 2">
    <name type="scientific">Tupaia chinensis</name>
    <name type="common">Chinese tree shrew</name>
    <name type="synonym">Tupaia belangeri chinensis</name>
    <dbReference type="NCBI Taxonomy" id="246437"/>
    <lineage>
        <taxon>Eukaryota</taxon>
        <taxon>Metazoa</taxon>
        <taxon>Chordata</taxon>
        <taxon>Craniata</taxon>
        <taxon>Vertebrata</taxon>
        <taxon>Euteleostomi</taxon>
        <taxon>Mammalia</taxon>
        <taxon>Eutheria</taxon>
        <taxon>Euarchontoglires</taxon>
        <taxon>Scandentia</taxon>
        <taxon>Tupaiidae</taxon>
        <taxon>Tupaia</taxon>
    </lineage>
</organism>
<dbReference type="EMBL" id="KB321004">
    <property type="protein sequence ID" value="ELW49081.1"/>
    <property type="molecule type" value="Genomic_DNA"/>
</dbReference>
<dbReference type="InterPro" id="IPR036789">
    <property type="entry name" value="Ribosomal_uL6-like_a/b-dom_sf"/>
</dbReference>
<protein>
    <submittedName>
        <fullName evidence="1">60S ribosomal protein L9</fullName>
    </submittedName>
</protein>
<accession>L9JES8</accession>
<sequence>MKSAQRRQGKERWQLLLLPAGEVLGTGQWAAREPCLHPLIVQGQRVVASESIPGQYMETMTTLFATSTVRMKTILSNQTVDIPENVDITLKGRTVIVKGPRGPLRRDFSHQC</sequence>
<dbReference type="GO" id="GO:0005840">
    <property type="term" value="C:ribosome"/>
    <property type="evidence" value="ECO:0007669"/>
    <property type="project" value="UniProtKB-KW"/>
</dbReference>
<keyword evidence="1" id="KW-0689">Ribosomal protein</keyword>
<evidence type="ECO:0000313" key="1">
    <source>
        <dbReference type="EMBL" id="ELW49081.1"/>
    </source>
</evidence>
<dbReference type="GO" id="GO:0019843">
    <property type="term" value="F:rRNA binding"/>
    <property type="evidence" value="ECO:0007669"/>
    <property type="project" value="InterPro"/>
</dbReference>
<name>L9JES8_TUPCH</name>
<dbReference type="InParanoid" id="L9JES8"/>
<dbReference type="STRING" id="246437.L9JES8"/>